<reference evidence="1" key="1">
    <citation type="submission" date="2021-03" db="EMBL/GenBank/DDBJ databases">
        <title>Draft genome sequence of rust myrtle Austropuccinia psidii MF-1, a brazilian biotype.</title>
        <authorList>
            <person name="Quecine M.C."/>
            <person name="Pachon D.M.R."/>
            <person name="Bonatelli M.L."/>
            <person name="Correr F.H."/>
            <person name="Franceschini L.M."/>
            <person name="Leite T.F."/>
            <person name="Margarido G.R.A."/>
            <person name="Almeida C.A."/>
            <person name="Ferrarezi J.A."/>
            <person name="Labate C.A."/>
        </authorList>
    </citation>
    <scope>NUCLEOTIDE SEQUENCE</scope>
    <source>
        <strain evidence="1">MF-1</strain>
    </source>
</reference>
<organism evidence="1 2">
    <name type="scientific">Austropuccinia psidii MF-1</name>
    <dbReference type="NCBI Taxonomy" id="1389203"/>
    <lineage>
        <taxon>Eukaryota</taxon>
        <taxon>Fungi</taxon>
        <taxon>Dikarya</taxon>
        <taxon>Basidiomycota</taxon>
        <taxon>Pucciniomycotina</taxon>
        <taxon>Pucciniomycetes</taxon>
        <taxon>Pucciniales</taxon>
        <taxon>Sphaerophragmiaceae</taxon>
        <taxon>Austropuccinia</taxon>
    </lineage>
</organism>
<keyword evidence="2" id="KW-1185">Reference proteome</keyword>
<evidence type="ECO:0000313" key="2">
    <source>
        <dbReference type="Proteomes" id="UP000765509"/>
    </source>
</evidence>
<evidence type="ECO:0000313" key="1">
    <source>
        <dbReference type="EMBL" id="MBW0507391.1"/>
    </source>
</evidence>
<dbReference type="Proteomes" id="UP000765509">
    <property type="component" value="Unassembled WGS sequence"/>
</dbReference>
<dbReference type="EMBL" id="AVOT02019675">
    <property type="protein sequence ID" value="MBW0507391.1"/>
    <property type="molecule type" value="Genomic_DNA"/>
</dbReference>
<proteinExistence type="predicted"/>
<accession>A0A9Q3DN69</accession>
<gene>
    <name evidence="1" type="ORF">O181_047106</name>
</gene>
<protein>
    <submittedName>
        <fullName evidence="1">Uncharacterized protein</fullName>
    </submittedName>
</protein>
<dbReference type="AlphaFoldDB" id="A0A9Q3DN69"/>
<comment type="caution">
    <text evidence="1">The sequence shown here is derived from an EMBL/GenBank/DDBJ whole genome shotgun (WGS) entry which is preliminary data.</text>
</comment>
<name>A0A9Q3DN69_9BASI</name>
<sequence length="111" mass="12541">MTIVHKAGNIHKNSDGLSRWALPITTDNPSYVFTGSETQIPTEGINITDVGTEFSEEVRDTYKLDNNFHILTSLLDKGHKDAALANSLDDIWKPNYENGRLHLFDGILYHR</sequence>